<dbReference type="InterPro" id="IPR036514">
    <property type="entry name" value="SGNH_hydro_sf"/>
</dbReference>
<dbReference type="Proteomes" id="UP001172083">
    <property type="component" value="Unassembled WGS sequence"/>
</dbReference>
<dbReference type="InterPro" id="IPR051532">
    <property type="entry name" value="Ester_Hydrolysis_Enzymes"/>
</dbReference>
<keyword evidence="4" id="KW-1185">Reference proteome</keyword>
<feature type="chain" id="PRO_5047296101" evidence="1">
    <location>
        <begin position="24"/>
        <end position="223"/>
    </location>
</feature>
<feature type="signal peptide" evidence="1">
    <location>
        <begin position="1"/>
        <end position="23"/>
    </location>
</feature>
<organism evidence="3 4">
    <name type="scientific">Agaribacillus aureus</name>
    <dbReference type="NCBI Taxonomy" id="3051825"/>
    <lineage>
        <taxon>Bacteria</taxon>
        <taxon>Pseudomonadati</taxon>
        <taxon>Bacteroidota</taxon>
        <taxon>Cytophagia</taxon>
        <taxon>Cytophagales</taxon>
        <taxon>Splendidivirgaceae</taxon>
        <taxon>Agaribacillus</taxon>
    </lineage>
</organism>
<dbReference type="SUPFAM" id="SSF52266">
    <property type="entry name" value="SGNH hydrolase"/>
    <property type="match status" value="1"/>
</dbReference>
<evidence type="ECO:0000313" key="3">
    <source>
        <dbReference type="EMBL" id="MDN5216304.1"/>
    </source>
</evidence>
<evidence type="ECO:0000256" key="1">
    <source>
        <dbReference type="SAM" id="SignalP"/>
    </source>
</evidence>
<feature type="domain" description="SGNH hydrolase-type esterase" evidence="2">
    <location>
        <begin position="70"/>
        <end position="214"/>
    </location>
</feature>
<comment type="caution">
    <text evidence="3">The sequence shown here is derived from an EMBL/GenBank/DDBJ whole genome shotgun (WGS) entry which is preliminary data.</text>
</comment>
<dbReference type="CDD" id="cd04502">
    <property type="entry name" value="SGNH_hydrolase_like_7"/>
    <property type="match status" value="1"/>
</dbReference>
<keyword evidence="3" id="KW-0378">Hydrolase</keyword>
<keyword evidence="1" id="KW-0732">Signal</keyword>
<accession>A0ABT8LEU9</accession>
<dbReference type="Pfam" id="PF13472">
    <property type="entry name" value="Lipase_GDSL_2"/>
    <property type="match status" value="1"/>
</dbReference>
<evidence type="ECO:0000259" key="2">
    <source>
        <dbReference type="Pfam" id="PF13472"/>
    </source>
</evidence>
<name>A0ABT8LEU9_9BACT</name>
<dbReference type="PANTHER" id="PTHR30383:SF5">
    <property type="entry name" value="SGNH HYDROLASE-TYPE ESTERASE DOMAIN-CONTAINING PROTEIN"/>
    <property type="match status" value="1"/>
</dbReference>
<reference evidence="3" key="1">
    <citation type="submission" date="2023-06" db="EMBL/GenBank/DDBJ databases">
        <title>Genomic of Agaribacillus aureum.</title>
        <authorList>
            <person name="Wang G."/>
        </authorList>
    </citation>
    <scope>NUCLEOTIDE SEQUENCE</scope>
    <source>
        <strain evidence="3">BMA12</strain>
    </source>
</reference>
<protein>
    <submittedName>
        <fullName evidence="3">SGNH/GDSL hydrolase family protein</fullName>
    </submittedName>
</protein>
<dbReference type="EMBL" id="JAUJEB010000008">
    <property type="protein sequence ID" value="MDN5216304.1"/>
    <property type="molecule type" value="Genomic_DNA"/>
</dbReference>
<dbReference type="InterPro" id="IPR013830">
    <property type="entry name" value="SGNH_hydro"/>
</dbReference>
<dbReference type="PANTHER" id="PTHR30383">
    <property type="entry name" value="THIOESTERASE 1/PROTEASE 1/LYSOPHOSPHOLIPASE L1"/>
    <property type="match status" value="1"/>
</dbReference>
<dbReference type="Gene3D" id="3.40.50.1110">
    <property type="entry name" value="SGNH hydrolase"/>
    <property type="match status" value="1"/>
</dbReference>
<proteinExistence type="predicted"/>
<gene>
    <name evidence="3" type="ORF">QQ020_29825</name>
</gene>
<dbReference type="RefSeq" id="WP_346761642.1">
    <property type="nucleotide sequence ID" value="NZ_JAUJEB010000008.1"/>
</dbReference>
<evidence type="ECO:0000313" key="4">
    <source>
        <dbReference type="Proteomes" id="UP001172083"/>
    </source>
</evidence>
<sequence length="223" mass="25812">MKKIYKPHLPAFFVLLTYITAFSTVSGQDPTRFQKEIDHYKTVDSKKMPAQQLTLFTGSSSIRLWKHIDKYFPGVDLINRGFGGSQMSDLIFYAEDLIIKYNPKKVFIYEGDNDINDGKKPEQIVNDTQKLIKILRKRLPDVPIYFISPKPSISRWALKDSYVKLNNLLKDYCDKKSGIHFIDVWSPMLGENGEPLPNLFLEDNLHMNKKGYKIWQAAIAPHL</sequence>
<dbReference type="GO" id="GO:0016787">
    <property type="term" value="F:hydrolase activity"/>
    <property type="evidence" value="ECO:0007669"/>
    <property type="project" value="UniProtKB-KW"/>
</dbReference>